<organism evidence="8 11">
    <name type="scientific">Peronospora belbahrii</name>
    <dbReference type="NCBI Taxonomy" id="622444"/>
    <lineage>
        <taxon>Eukaryota</taxon>
        <taxon>Sar</taxon>
        <taxon>Stramenopiles</taxon>
        <taxon>Oomycota</taxon>
        <taxon>Peronosporomycetes</taxon>
        <taxon>Peronosporales</taxon>
        <taxon>Peronosporaceae</taxon>
        <taxon>Peronospora</taxon>
    </lineage>
</organism>
<dbReference type="InterPro" id="IPR046357">
    <property type="entry name" value="PPIase_dom_sf"/>
</dbReference>
<dbReference type="InterPro" id="IPR001202">
    <property type="entry name" value="WW_dom"/>
</dbReference>
<evidence type="ECO:0000256" key="4">
    <source>
        <dbReference type="PROSITE-ProRule" id="PRU00278"/>
    </source>
</evidence>
<keyword evidence="2 4" id="KW-0697">Rotamase</keyword>
<accession>A0AAU9LF17</accession>
<dbReference type="GO" id="GO:0003755">
    <property type="term" value="F:peptidyl-prolyl cis-trans isomerase activity"/>
    <property type="evidence" value="ECO:0007669"/>
    <property type="project" value="UniProtKB-UniRule"/>
</dbReference>
<reference evidence="8 10" key="1">
    <citation type="submission" date="2021-11" db="EMBL/GenBank/DDBJ databases">
        <authorList>
            <person name="Islam A."/>
            <person name="Islam S."/>
            <person name="Flora M.S."/>
            <person name="Rahman M."/>
            <person name="Ziaur R.M."/>
            <person name="Epstein J.H."/>
            <person name="Hassan M."/>
            <person name="Klassen M."/>
            <person name="Woodard K."/>
            <person name="Webb A."/>
            <person name="Webby R.J."/>
            <person name="El Zowalaty M.E."/>
        </authorList>
    </citation>
    <scope>NUCLEOTIDE SEQUENCE</scope>
    <source>
        <strain evidence="9">Pbs1</strain>
        <strain evidence="8">Pbs3</strain>
    </source>
</reference>
<dbReference type="Proteomes" id="UP001160483">
    <property type="component" value="Unassembled WGS sequence"/>
</dbReference>
<evidence type="ECO:0000259" key="7">
    <source>
        <dbReference type="PROSITE" id="PS50198"/>
    </source>
</evidence>
<evidence type="ECO:0000313" key="8">
    <source>
        <dbReference type="EMBL" id="CAH0479668.1"/>
    </source>
</evidence>
<gene>
    <name evidence="9" type="ORF">PBS001_LOCUS4077</name>
    <name evidence="8" type="ORF">PBS003_LOCUS6302</name>
</gene>
<keyword evidence="10" id="KW-1185">Reference proteome</keyword>
<dbReference type="InterPro" id="IPR051370">
    <property type="entry name" value="PPIase_Pin1"/>
</dbReference>
<evidence type="ECO:0000256" key="1">
    <source>
        <dbReference type="ARBA" id="ARBA00000971"/>
    </source>
</evidence>
<proteinExistence type="predicted"/>
<comment type="catalytic activity">
    <reaction evidence="1 5">
        <text>[protein]-peptidylproline (omega=180) = [protein]-peptidylproline (omega=0)</text>
        <dbReference type="Rhea" id="RHEA:16237"/>
        <dbReference type="Rhea" id="RHEA-COMP:10747"/>
        <dbReference type="Rhea" id="RHEA-COMP:10748"/>
        <dbReference type="ChEBI" id="CHEBI:83833"/>
        <dbReference type="ChEBI" id="CHEBI:83834"/>
        <dbReference type="EC" id="5.2.1.8"/>
    </reaction>
</comment>
<dbReference type="AlphaFoldDB" id="A0AAU9LF17"/>
<dbReference type="FunFam" id="3.10.50.40:FF:000057">
    <property type="entry name" value="Peptidyl-prolyl cis-trans isomerase"/>
    <property type="match status" value="1"/>
</dbReference>
<dbReference type="GO" id="GO:0005634">
    <property type="term" value="C:nucleus"/>
    <property type="evidence" value="ECO:0007669"/>
    <property type="project" value="TreeGrafter"/>
</dbReference>
<dbReference type="PROSITE" id="PS50020">
    <property type="entry name" value="WW_DOMAIN_2"/>
    <property type="match status" value="1"/>
</dbReference>
<sequence length="239" mass="26771">MIRQKVVEFARINKQHCFFRLLKSWLKAWKKSRSSRKVVSKEASSMSTTAKDLPRGWKEVESKSRPGKVYFLHAKSGEKTWKLSHVHAKERELRHRAVAVHADSKKTRLSNSSSSLESVHALHVLVKHSGSRRPSSWRQETITRSKSVAEAKAGGIRDKLLACMEANPERPSEALRKLFEEIAKAESDCNSAKRGGDLGPFTRGKMTPSFEKAAFALNVGDLSDLVESDSGVHVILRIA</sequence>
<dbReference type="PANTHER" id="PTHR10657:SF4">
    <property type="entry name" value="PEPTIDYL-PROLYL CIS-TRANS ISOMERASE-RELATED"/>
    <property type="match status" value="1"/>
</dbReference>
<dbReference type="PANTHER" id="PTHR10657">
    <property type="entry name" value="PEPTIDYL-PROLYL CIS-TRANS ISOMERASE"/>
    <property type="match status" value="1"/>
</dbReference>
<dbReference type="Pfam" id="PF00639">
    <property type="entry name" value="Rotamase"/>
    <property type="match status" value="1"/>
</dbReference>
<dbReference type="SUPFAM" id="SSF54534">
    <property type="entry name" value="FKBP-like"/>
    <property type="match status" value="1"/>
</dbReference>
<evidence type="ECO:0000259" key="6">
    <source>
        <dbReference type="PROSITE" id="PS50020"/>
    </source>
</evidence>
<evidence type="ECO:0000256" key="3">
    <source>
        <dbReference type="ARBA" id="ARBA00023235"/>
    </source>
</evidence>
<dbReference type="Proteomes" id="UP001158986">
    <property type="component" value="Unassembled WGS sequence"/>
</dbReference>
<feature type="domain" description="PpiC" evidence="7">
    <location>
        <begin position="116"/>
        <end position="239"/>
    </location>
</feature>
<dbReference type="EMBL" id="CAKLCB010000239">
    <property type="protein sequence ID" value="CAH0517465.1"/>
    <property type="molecule type" value="Genomic_DNA"/>
</dbReference>
<comment type="caution">
    <text evidence="8">The sequence shown here is derived from an EMBL/GenBank/DDBJ whole genome shotgun (WGS) entry which is preliminary data.</text>
</comment>
<dbReference type="EC" id="5.2.1.8" evidence="5"/>
<dbReference type="Gene3D" id="3.10.50.40">
    <property type="match status" value="1"/>
</dbReference>
<dbReference type="PROSITE" id="PS50198">
    <property type="entry name" value="PPIC_PPIASE_2"/>
    <property type="match status" value="1"/>
</dbReference>
<dbReference type="InterPro" id="IPR000297">
    <property type="entry name" value="PPIase_PpiC"/>
</dbReference>
<dbReference type="EMBL" id="CAKKTJ010000320">
    <property type="protein sequence ID" value="CAH0479668.1"/>
    <property type="molecule type" value="Genomic_DNA"/>
</dbReference>
<evidence type="ECO:0000313" key="9">
    <source>
        <dbReference type="EMBL" id="CAH0517465.1"/>
    </source>
</evidence>
<evidence type="ECO:0000313" key="10">
    <source>
        <dbReference type="Proteomes" id="UP001158986"/>
    </source>
</evidence>
<feature type="domain" description="WW" evidence="6">
    <location>
        <begin position="51"/>
        <end position="86"/>
    </location>
</feature>
<protein>
    <recommendedName>
        <fullName evidence="5">Peptidyl-prolyl cis-trans isomerase</fullName>
        <ecNumber evidence="5">5.2.1.8</ecNumber>
    </recommendedName>
</protein>
<evidence type="ECO:0000256" key="5">
    <source>
        <dbReference type="RuleBase" id="RU363014"/>
    </source>
</evidence>
<evidence type="ECO:0000313" key="11">
    <source>
        <dbReference type="Proteomes" id="UP001160483"/>
    </source>
</evidence>
<evidence type="ECO:0000256" key="2">
    <source>
        <dbReference type="ARBA" id="ARBA00023110"/>
    </source>
</evidence>
<keyword evidence="3 4" id="KW-0413">Isomerase</keyword>
<dbReference type="GO" id="GO:0005829">
    <property type="term" value="C:cytosol"/>
    <property type="evidence" value="ECO:0007669"/>
    <property type="project" value="TreeGrafter"/>
</dbReference>
<name>A0AAU9LF17_9STRA</name>